<keyword evidence="7" id="KW-1185">Reference proteome</keyword>
<dbReference type="Pfam" id="PF00293">
    <property type="entry name" value="NUDIX"/>
    <property type="match status" value="1"/>
</dbReference>
<evidence type="ECO:0000259" key="5">
    <source>
        <dbReference type="PROSITE" id="PS51462"/>
    </source>
</evidence>
<evidence type="ECO:0000256" key="2">
    <source>
        <dbReference type="ARBA" id="ARBA00005582"/>
    </source>
</evidence>
<comment type="caution">
    <text evidence="6">The sequence shown here is derived from an EMBL/GenBank/DDBJ whole genome shotgun (WGS) entry which is preliminary data.</text>
</comment>
<dbReference type="PROSITE" id="PS51462">
    <property type="entry name" value="NUDIX"/>
    <property type="match status" value="1"/>
</dbReference>
<sequence>MVSIPWADSYMGQIRELAGDRVLMFIAARAVLRDDRGRVLLIQRSDNGHWALPAGAMELGESITQCAIREVQEETGLNAHRVTPYAMYSGADYTYTNMWGHTYQHFVTGFRVDEWDGELQRVTDESLDAMWFDPADPPFPIPGTVQRTLDDLAEFERTGRLVMK</sequence>
<dbReference type="InterPro" id="IPR020084">
    <property type="entry name" value="NUDIX_hydrolase_CS"/>
</dbReference>
<protein>
    <submittedName>
        <fullName evidence="6">8-oxo-dGTP pyrophosphatase MutT (NUDIX family)</fullName>
    </submittedName>
</protein>
<dbReference type="Gene3D" id="3.90.79.10">
    <property type="entry name" value="Nucleoside Triphosphate Pyrophosphohydrolase"/>
    <property type="match status" value="1"/>
</dbReference>
<dbReference type="PANTHER" id="PTHR43046">
    <property type="entry name" value="GDP-MANNOSE MANNOSYL HYDROLASE"/>
    <property type="match status" value="1"/>
</dbReference>
<evidence type="ECO:0000256" key="1">
    <source>
        <dbReference type="ARBA" id="ARBA00001946"/>
    </source>
</evidence>
<dbReference type="GO" id="GO:0016787">
    <property type="term" value="F:hydrolase activity"/>
    <property type="evidence" value="ECO:0007669"/>
    <property type="project" value="UniProtKB-KW"/>
</dbReference>
<evidence type="ECO:0000256" key="4">
    <source>
        <dbReference type="RuleBase" id="RU003476"/>
    </source>
</evidence>
<dbReference type="RefSeq" id="WP_307241332.1">
    <property type="nucleotide sequence ID" value="NZ_JAUSUZ010000001.1"/>
</dbReference>
<keyword evidence="3 4" id="KW-0378">Hydrolase</keyword>
<evidence type="ECO:0000313" key="7">
    <source>
        <dbReference type="Proteomes" id="UP001240236"/>
    </source>
</evidence>
<dbReference type="Proteomes" id="UP001240236">
    <property type="component" value="Unassembled WGS sequence"/>
</dbReference>
<evidence type="ECO:0000256" key="3">
    <source>
        <dbReference type="ARBA" id="ARBA00022801"/>
    </source>
</evidence>
<comment type="cofactor">
    <cofactor evidence="1">
        <name>Mg(2+)</name>
        <dbReference type="ChEBI" id="CHEBI:18420"/>
    </cofactor>
</comment>
<dbReference type="InterPro" id="IPR015797">
    <property type="entry name" value="NUDIX_hydrolase-like_dom_sf"/>
</dbReference>
<dbReference type="AlphaFoldDB" id="A0AAE3W100"/>
<organism evidence="6 7">
    <name type="scientific">Catenuloplanes indicus</name>
    <dbReference type="NCBI Taxonomy" id="137267"/>
    <lineage>
        <taxon>Bacteria</taxon>
        <taxon>Bacillati</taxon>
        <taxon>Actinomycetota</taxon>
        <taxon>Actinomycetes</taxon>
        <taxon>Micromonosporales</taxon>
        <taxon>Micromonosporaceae</taxon>
        <taxon>Catenuloplanes</taxon>
    </lineage>
</organism>
<reference evidence="6 7" key="1">
    <citation type="submission" date="2023-07" db="EMBL/GenBank/DDBJ databases">
        <title>Sequencing the genomes of 1000 actinobacteria strains.</title>
        <authorList>
            <person name="Klenk H.-P."/>
        </authorList>
    </citation>
    <scope>NUCLEOTIDE SEQUENCE [LARGE SCALE GENOMIC DNA]</scope>
    <source>
        <strain evidence="6 7">DSM 44709</strain>
    </source>
</reference>
<dbReference type="EMBL" id="JAUSUZ010000001">
    <property type="protein sequence ID" value="MDQ0367346.1"/>
    <property type="molecule type" value="Genomic_DNA"/>
</dbReference>
<dbReference type="SUPFAM" id="SSF55811">
    <property type="entry name" value="Nudix"/>
    <property type="match status" value="1"/>
</dbReference>
<name>A0AAE3W100_9ACTN</name>
<evidence type="ECO:0000313" key="6">
    <source>
        <dbReference type="EMBL" id="MDQ0367346.1"/>
    </source>
</evidence>
<dbReference type="InterPro" id="IPR020476">
    <property type="entry name" value="Nudix_hydrolase"/>
</dbReference>
<dbReference type="InterPro" id="IPR000086">
    <property type="entry name" value="NUDIX_hydrolase_dom"/>
</dbReference>
<accession>A0AAE3W100</accession>
<proteinExistence type="inferred from homology"/>
<feature type="domain" description="Nudix hydrolase" evidence="5">
    <location>
        <begin position="23"/>
        <end position="153"/>
    </location>
</feature>
<dbReference type="PROSITE" id="PS00893">
    <property type="entry name" value="NUDIX_BOX"/>
    <property type="match status" value="1"/>
</dbReference>
<gene>
    <name evidence="6" type="ORF">J2S42_004015</name>
</gene>
<dbReference type="PRINTS" id="PR00502">
    <property type="entry name" value="NUDIXFAMILY"/>
</dbReference>
<dbReference type="PANTHER" id="PTHR43046:SF16">
    <property type="entry name" value="ADP-RIBOSE PYROPHOSPHATASE YJHB-RELATED"/>
    <property type="match status" value="1"/>
</dbReference>
<comment type="similarity">
    <text evidence="2 4">Belongs to the Nudix hydrolase family.</text>
</comment>